<gene>
    <name evidence="1" type="ORF">ACFFRH_02010</name>
</gene>
<sequence>METGIAVLAADLGEDGPVTLLSAPRDAVERRAVEIVHTHALRALDAVHLATAELAAVPLLEEPGDKLGFAGHDTAQSEAAAALGFTSIQYSGDTSGSWLGSAPVVAAAGGGLMTSAPL</sequence>
<evidence type="ECO:0000313" key="1">
    <source>
        <dbReference type="EMBL" id="MFB9674249.1"/>
    </source>
</evidence>
<protein>
    <submittedName>
        <fullName evidence="1">Uncharacterized protein</fullName>
    </submittedName>
</protein>
<dbReference type="EMBL" id="JBHMBS010000001">
    <property type="protein sequence ID" value="MFB9674249.1"/>
    <property type="molecule type" value="Genomic_DNA"/>
</dbReference>
<accession>A0ABV5T598</accession>
<evidence type="ECO:0000313" key="2">
    <source>
        <dbReference type="Proteomes" id="UP001589610"/>
    </source>
</evidence>
<keyword evidence="2" id="KW-1185">Reference proteome</keyword>
<name>A0ABV5T598_9ACTN</name>
<comment type="caution">
    <text evidence="1">The sequence shown here is derived from an EMBL/GenBank/DDBJ whole genome shotgun (WGS) entry which is preliminary data.</text>
</comment>
<dbReference type="Gene3D" id="3.40.50.1010">
    <property type="entry name" value="5'-nuclease"/>
    <property type="match status" value="1"/>
</dbReference>
<reference evidence="1 2" key="1">
    <citation type="submission" date="2024-09" db="EMBL/GenBank/DDBJ databases">
        <authorList>
            <person name="Sun Q."/>
            <person name="Mori K."/>
        </authorList>
    </citation>
    <scope>NUCLEOTIDE SEQUENCE [LARGE SCALE GENOMIC DNA]</scope>
    <source>
        <strain evidence="1 2">JCM 3028</strain>
    </source>
</reference>
<proteinExistence type="predicted"/>
<organism evidence="1 2">
    <name type="scientific">Streptosporangium vulgare</name>
    <dbReference type="NCBI Taxonomy" id="46190"/>
    <lineage>
        <taxon>Bacteria</taxon>
        <taxon>Bacillati</taxon>
        <taxon>Actinomycetota</taxon>
        <taxon>Actinomycetes</taxon>
        <taxon>Streptosporangiales</taxon>
        <taxon>Streptosporangiaceae</taxon>
        <taxon>Streptosporangium</taxon>
    </lineage>
</organism>
<dbReference type="RefSeq" id="WP_344749596.1">
    <property type="nucleotide sequence ID" value="NZ_BAAAWW010000201.1"/>
</dbReference>
<dbReference type="Proteomes" id="UP001589610">
    <property type="component" value="Unassembled WGS sequence"/>
</dbReference>